<proteinExistence type="predicted"/>
<feature type="domain" description="GIY-YIG" evidence="1">
    <location>
        <begin position="112"/>
        <end position="182"/>
    </location>
</feature>
<organism evidence="2 3">
    <name type="scientific">Pseudoalteromonas neustonica</name>
    <dbReference type="NCBI Taxonomy" id="1840331"/>
    <lineage>
        <taxon>Bacteria</taxon>
        <taxon>Pseudomonadati</taxon>
        <taxon>Pseudomonadota</taxon>
        <taxon>Gammaproteobacteria</taxon>
        <taxon>Alteromonadales</taxon>
        <taxon>Pseudoalteromonadaceae</taxon>
        <taxon>Pseudoalteromonas</taxon>
    </lineage>
</organism>
<gene>
    <name evidence="2" type="ORF">WNY63_17735</name>
</gene>
<dbReference type="EMBL" id="JBBMQU010000042">
    <property type="protein sequence ID" value="MEM5552566.1"/>
    <property type="molecule type" value="Genomic_DNA"/>
</dbReference>
<name>A0ABU9U6A1_9GAMM</name>
<evidence type="ECO:0000313" key="2">
    <source>
        <dbReference type="EMBL" id="MEM5552566.1"/>
    </source>
</evidence>
<sequence>MIRLSTFKSAITNAINQMDDIKVQLEQLAIPSSPSYKLEFHTNEVTEKKITELVKKLPSDSDLEIDYIYLFKVSGENKNISRIKQKFKTEKKRQQNTEGEKKDLCRINDCDSKQYFYVGRSQSIKSRIRQHLSHKYKGTYALHMERWCRELDHDVEVLIYEFEGKNNMVIQAIEDALWDRLNPCFGRKGDK</sequence>
<dbReference type="Proteomes" id="UP001388366">
    <property type="component" value="Unassembled WGS sequence"/>
</dbReference>
<dbReference type="InterPro" id="IPR035901">
    <property type="entry name" value="GIY-YIG_endonuc_sf"/>
</dbReference>
<dbReference type="InterPro" id="IPR000305">
    <property type="entry name" value="GIY-YIG_endonuc"/>
</dbReference>
<evidence type="ECO:0000313" key="3">
    <source>
        <dbReference type="Proteomes" id="UP001388366"/>
    </source>
</evidence>
<protein>
    <submittedName>
        <fullName evidence="2">GIY-YIG nuclease family protein</fullName>
    </submittedName>
</protein>
<accession>A0ABU9U6A1</accession>
<dbReference type="Pfam" id="PF01541">
    <property type="entry name" value="GIY-YIG"/>
    <property type="match status" value="1"/>
</dbReference>
<dbReference type="RefSeq" id="WP_342884444.1">
    <property type="nucleotide sequence ID" value="NZ_JBBMQU010000042.1"/>
</dbReference>
<evidence type="ECO:0000259" key="1">
    <source>
        <dbReference type="Pfam" id="PF01541"/>
    </source>
</evidence>
<dbReference type="SUPFAM" id="SSF82771">
    <property type="entry name" value="GIY-YIG endonuclease"/>
    <property type="match status" value="1"/>
</dbReference>
<keyword evidence="3" id="KW-1185">Reference proteome</keyword>
<reference evidence="2 3" key="1">
    <citation type="submission" date="2024-03" db="EMBL/GenBank/DDBJ databases">
        <title>Community enrichment and isolation of bacterial strains for fucoidan degradation.</title>
        <authorList>
            <person name="Sichert A."/>
        </authorList>
    </citation>
    <scope>NUCLEOTIDE SEQUENCE [LARGE SCALE GENOMIC DNA]</scope>
    <source>
        <strain evidence="2 3">AS81</strain>
    </source>
</reference>
<comment type="caution">
    <text evidence="2">The sequence shown here is derived from an EMBL/GenBank/DDBJ whole genome shotgun (WGS) entry which is preliminary data.</text>
</comment>